<name>A0A1Y1U7A4_9TREE</name>
<evidence type="ECO:0000256" key="7">
    <source>
        <dbReference type="RuleBase" id="RU362125"/>
    </source>
</evidence>
<keyword evidence="12" id="KW-1185">Reference proteome</keyword>
<dbReference type="GO" id="GO:0033539">
    <property type="term" value="P:fatty acid beta-oxidation using acyl-CoA dehydrogenase"/>
    <property type="evidence" value="ECO:0007669"/>
    <property type="project" value="TreeGrafter"/>
</dbReference>
<keyword evidence="5 7" id="KW-0274">FAD</keyword>
<feature type="domain" description="Acyl-CoA dehydrogenase/oxidase C-terminal" evidence="8">
    <location>
        <begin position="278"/>
        <end position="429"/>
    </location>
</feature>
<dbReference type="Gene3D" id="1.10.540.10">
    <property type="entry name" value="Acyl-CoA dehydrogenase/oxidase, N-terminal domain"/>
    <property type="match status" value="1"/>
</dbReference>
<dbReference type="InterPro" id="IPR046373">
    <property type="entry name" value="Acyl-CoA_Oxase/DH_mid-dom_sf"/>
</dbReference>
<dbReference type="Gene3D" id="1.20.140.10">
    <property type="entry name" value="Butyryl-CoA Dehydrogenase, subunit A, domain 3"/>
    <property type="match status" value="1"/>
</dbReference>
<evidence type="ECO:0000256" key="1">
    <source>
        <dbReference type="ARBA" id="ARBA00001974"/>
    </source>
</evidence>
<dbReference type="GO" id="GO:0003995">
    <property type="term" value="F:acyl-CoA dehydrogenase activity"/>
    <property type="evidence" value="ECO:0007669"/>
    <property type="project" value="TreeGrafter"/>
</dbReference>
<dbReference type="OrthoDB" id="434771at2759"/>
<sequence>MGNEDVLRYISPGAWSLVEPLISSRAKGIISTLITFLEDVIPAEHLYHSQISDDPAKRWKTVPSVLPKLQRRAKDLGLWNLWLSGGEFQNLAGGQGGGLTNLEYAIMAEIMGHSLVIAPQACNCSAPDTGNMEVLARFGTKDQKQKYLTRLLDGTIRSSFAMTEFGIASSDATNLKNTSAQASGSGLKLIGHKWWISGAGDPRNEIHIVLAVTDPSNSSPYKRHSLLLVDPRAKGVEIVRPMTVFGYDDAPEGHCEVKYNGVQVDFETGVVGGKAGLGRGFEMIQARLGPGRLHHCMRAVGAASRALDLLLLRATDPARKTFGKQLRGHGTVLADIAHCRAEIEQARFLVLSAARQIDLNRAKGALKEIGISKFTVPGVALRVLDRAMQVYGAEGISQDQPLAAMYAGLRTLRYADGPDEVHIQQIGKTELKRVDELRERAERIARVRAKL</sequence>
<keyword evidence="4 7" id="KW-0285">Flavoprotein</keyword>
<evidence type="ECO:0000259" key="10">
    <source>
        <dbReference type="Pfam" id="PF02771"/>
    </source>
</evidence>
<dbReference type="InterPro" id="IPR037069">
    <property type="entry name" value="AcylCoA_DH/ox_N_sf"/>
</dbReference>
<dbReference type="GeneID" id="33553924"/>
<dbReference type="STRING" id="4999.A0A1Y1U7A4"/>
<organism evidence="11 12">
    <name type="scientific">Kockovaella imperatae</name>
    <dbReference type="NCBI Taxonomy" id="4999"/>
    <lineage>
        <taxon>Eukaryota</taxon>
        <taxon>Fungi</taxon>
        <taxon>Dikarya</taxon>
        <taxon>Basidiomycota</taxon>
        <taxon>Agaricomycotina</taxon>
        <taxon>Tremellomycetes</taxon>
        <taxon>Tremellales</taxon>
        <taxon>Cuniculitremaceae</taxon>
        <taxon>Kockovaella</taxon>
    </lineage>
</organism>
<evidence type="ECO:0000313" key="12">
    <source>
        <dbReference type="Proteomes" id="UP000193218"/>
    </source>
</evidence>
<protein>
    <submittedName>
        <fullName evidence="11">Acyl-CoA dehydrogenase/oxidase</fullName>
    </submittedName>
</protein>
<dbReference type="EMBL" id="NBSH01000016">
    <property type="protein sequence ID" value="ORX33911.1"/>
    <property type="molecule type" value="Genomic_DNA"/>
</dbReference>
<dbReference type="SUPFAM" id="SSF47203">
    <property type="entry name" value="Acyl-CoA dehydrogenase C-terminal domain-like"/>
    <property type="match status" value="1"/>
</dbReference>
<evidence type="ECO:0000256" key="5">
    <source>
        <dbReference type="ARBA" id="ARBA00022827"/>
    </source>
</evidence>
<dbReference type="Pfam" id="PF02770">
    <property type="entry name" value="Acyl-CoA_dh_M"/>
    <property type="match status" value="1"/>
</dbReference>
<feature type="domain" description="Acyl-CoA oxidase/dehydrogenase middle" evidence="9">
    <location>
        <begin position="159"/>
        <end position="258"/>
    </location>
</feature>
<reference evidence="11 12" key="1">
    <citation type="submission" date="2017-03" db="EMBL/GenBank/DDBJ databases">
        <title>Widespread Adenine N6-methylation of Active Genes in Fungi.</title>
        <authorList>
            <consortium name="DOE Joint Genome Institute"/>
            <person name="Mondo S.J."/>
            <person name="Dannebaum R.O."/>
            <person name="Kuo R.C."/>
            <person name="Louie K.B."/>
            <person name="Bewick A.J."/>
            <person name="Labutti K."/>
            <person name="Haridas S."/>
            <person name="Kuo A."/>
            <person name="Salamov A."/>
            <person name="Ahrendt S.R."/>
            <person name="Lau R."/>
            <person name="Bowen B.P."/>
            <person name="Lipzen A."/>
            <person name="Sullivan W."/>
            <person name="Andreopoulos W.B."/>
            <person name="Clum A."/>
            <person name="Lindquist E."/>
            <person name="Daum C."/>
            <person name="Northen T.R."/>
            <person name="Ramamoorthy G."/>
            <person name="Schmitz R.J."/>
            <person name="Gryganskyi A."/>
            <person name="Culley D."/>
            <person name="Magnuson J."/>
            <person name="James T.Y."/>
            <person name="O'Malley M.A."/>
            <person name="Stajich J.E."/>
            <person name="Spatafora J.W."/>
            <person name="Visel A."/>
            <person name="Grigoriev I.V."/>
        </authorList>
    </citation>
    <scope>NUCLEOTIDE SEQUENCE [LARGE SCALE GENOMIC DNA]</scope>
    <source>
        <strain evidence="11 12">NRRL Y-17943</strain>
    </source>
</reference>
<evidence type="ECO:0000256" key="3">
    <source>
        <dbReference type="ARBA" id="ARBA00011738"/>
    </source>
</evidence>
<dbReference type="InterPro" id="IPR006091">
    <property type="entry name" value="Acyl-CoA_Oxase/DH_mid-dom"/>
</dbReference>
<dbReference type="PANTHER" id="PTHR48083:SF13">
    <property type="entry name" value="ACYL-COA DEHYDROGENASE FAMILY MEMBER 11"/>
    <property type="match status" value="1"/>
</dbReference>
<dbReference type="InterPro" id="IPR009100">
    <property type="entry name" value="AcylCoA_DH/oxidase_NM_dom_sf"/>
</dbReference>
<comment type="caution">
    <text evidence="11">The sequence shown here is derived from an EMBL/GenBank/DDBJ whole genome shotgun (WGS) entry which is preliminary data.</text>
</comment>
<dbReference type="Pfam" id="PF02771">
    <property type="entry name" value="Acyl-CoA_dh_N"/>
    <property type="match status" value="1"/>
</dbReference>
<proteinExistence type="inferred from homology"/>
<comment type="subunit">
    <text evidence="3">Homodimer.</text>
</comment>
<evidence type="ECO:0000256" key="2">
    <source>
        <dbReference type="ARBA" id="ARBA00009347"/>
    </source>
</evidence>
<dbReference type="Pfam" id="PF00441">
    <property type="entry name" value="Acyl-CoA_dh_1"/>
    <property type="match status" value="1"/>
</dbReference>
<dbReference type="AlphaFoldDB" id="A0A1Y1U7A4"/>
<evidence type="ECO:0000256" key="4">
    <source>
        <dbReference type="ARBA" id="ARBA00022630"/>
    </source>
</evidence>
<dbReference type="Proteomes" id="UP000193218">
    <property type="component" value="Unassembled WGS sequence"/>
</dbReference>
<evidence type="ECO:0000259" key="8">
    <source>
        <dbReference type="Pfam" id="PF00441"/>
    </source>
</evidence>
<comment type="similarity">
    <text evidence="2 7">Belongs to the acyl-CoA dehydrogenase family.</text>
</comment>
<dbReference type="InterPro" id="IPR036250">
    <property type="entry name" value="AcylCo_DH-like_C"/>
</dbReference>
<gene>
    <name evidence="11" type="ORF">BD324DRAFT_182785</name>
</gene>
<dbReference type="GO" id="GO:0050660">
    <property type="term" value="F:flavin adenine dinucleotide binding"/>
    <property type="evidence" value="ECO:0007669"/>
    <property type="project" value="InterPro"/>
</dbReference>
<evidence type="ECO:0000259" key="9">
    <source>
        <dbReference type="Pfam" id="PF02770"/>
    </source>
</evidence>
<feature type="domain" description="Acyl-CoA dehydrogenase/oxidase N-terminal" evidence="10">
    <location>
        <begin position="68"/>
        <end position="154"/>
    </location>
</feature>
<dbReference type="Gene3D" id="2.40.110.10">
    <property type="entry name" value="Butyryl-CoA Dehydrogenase, subunit A, domain 2"/>
    <property type="match status" value="1"/>
</dbReference>
<dbReference type="PANTHER" id="PTHR48083">
    <property type="entry name" value="MEDIUM-CHAIN SPECIFIC ACYL-COA DEHYDROGENASE, MITOCHONDRIAL-RELATED"/>
    <property type="match status" value="1"/>
</dbReference>
<dbReference type="InterPro" id="IPR013786">
    <property type="entry name" value="AcylCoA_DH/ox_N"/>
</dbReference>
<dbReference type="RefSeq" id="XP_021868199.1">
    <property type="nucleotide sequence ID" value="XM_022012116.1"/>
</dbReference>
<dbReference type="InterPro" id="IPR050741">
    <property type="entry name" value="Acyl-CoA_dehydrogenase"/>
</dbReference>
<dbReference type="InParanoid" id="A0A1Y1U7A4"/>
<accession>A0A1Y1U7A4</accession>
<comment type="cofactor">
    <cofactor evidence="1 7">
        <name>FAD</name>
        <dbReference type="ChEBI" id="CHEBI:57692"/>
    </cofactor>
</comment>
<evidence type="ECO:0000256" key="6">
    <source>
        <dbReference type="ARBA" id="ARBA00023002"/>
    </source>
</evidence>
<keyword evidence="6 7" id="KW-0560">Oxidoreductase</keyword>
<dbReference type="SUPFAM" id="SSF56645">
    <property type="entry name" value="Acyl-CoA dehydrogenase NM domain-like"/>
    <property type="match status" value="1"/>
</dbReference>
<dbReference type="GO" id="GO:0005737">
    <property type="term" value="C:cytoplasm"/>
    <property type="evidence" value="ECO:0007669"/>
    <property type="project" value="TreeGrafter"/>
</dbReference>
<evidence type="ECO:0000313" key="11">
    <source>
        <dbReference type="EMBL" id="ORX33911.1"/>
    </source>
</evidence>
<dbReference type="InterPro" id="IPR009075">
    <property type="entry name" value="AcylCo_DH/oxidase_C"/>
</dbReference>